<dbReference type="Proteomes" id="UP000758603">
    <property type="component" value="Unassembled WGS sequence"/>
</dbReference>
<accession>A0A9P8UI09</accession>
<proteinExistence type="predicted"/>
<dbReference type="RefSeq" id="XP_045956834.1">
    <property type="nucleotide sequence ID" value="XM_046100135.1"/>
</dbReference>
<protein>
    <submittedName>
        <fullName evidence="1">Uncharacterized protein</fullName>
    </submittedName>
</protein>
<dbReference type="AlphaFoldDB" id="A0A9P8UI09"/>
<keyword evidence="2" id="KW-1185">Reference proteome</keyword>
<organism evidence="1 2">
    <name type="scientific">Truncatella angustata</name>
    <dbReference type="NCBI Taxonomy" id="152316"/>
    <lineage>
        <taxon>Eukaryota</taxon>
        <taxon>Fungi</taxon>
        <taxon>Dikarya</taxon>
        <taxon>Ascomycota</taxon>
        <taxon>Pezizomycotina</taxon>
        <taxon>Sordariomycetes</taxon>
        <taxon>Xylariomycetidae</taxon>
        <taxon>Amphisphaeriales</taxon>
        <taxon>Sporocadaceae</taxon>
        <taxon>Truncatella</taxon>
    </lineage>
</organism>
<name>A0A9P8UI09_9PEZI</name>
<sequence length="153" mass="16855">MVCTWYSYGTDHQEILGHKASRCFQAIIHYTAQFSITKSRNLRSMLKAAKLGYADVLYCTNSQQHQRQVSLPVSTASCKVSLAKANDGVISCNHNADDAEPRSFPAAGESKLIFVTIESASFPSQKMQSRRPVQLTSINLPIQSLEAADLDMA</sequence>
<evidence type="ECO:0000313" key="2">
    <source>
        <dbReference type="Proteomes" id="UP000758603"/>
    </source>
</evidence>
<dbReference type="EMBL" id="JAGPXC010000005">
    <property type="protein sequence ID" value="KAH6652557.1"/>
    <property type="molecule type" value="Genomic_DNA"/>
</dbReference>
<gene>
    <name evidence="1" type="ORF">BKA67DRAFT_536293</name>
</gene>
<reference evidence="1" key="1">
    <citation type="journal article" date="2021" name="Nat. Commun.">
        <title>Genetic determinants of endophytism in the Arabidopsis root mycobiome.</title>
        <authorList>
            <person name="Mesny F."/>
            <person name="Miyauchi S."/>
            <person name="Thiergart T."/>
            <person name="Pickel B."/>
            <person name="Atanasova L."/>
            <person name="Karlsson M."/>
            <person name="Huettel B."/>
            <person name="Barry K.W."/>
            <person name="Haridas S."/>
            <person name="Chen C."/>
            <person name="Bauer D."/>
            <person name="Andreopoulos W."/>
            <person name="Pangilinan J."/>
            <person name="LaButti K."/>
            <person name="Riley R."/>
            <person name="Lipzen A."/>
            <person name="Clum A."/>
            <person name="Drula E."/>
            <person name="Henrissat B."/>
            <person name="Kohler A."/>
            <person name="Grigoriev I.V."/>
            <person name="Martin F.M."/>
            <person name="Hacquard S."/>
        </authorList>
    </citation>
    <scope>NUCLEOTIDE SEQUENCE</scope>
    <source>
        <strain evidence="1">MPI-SDFR-AT-0073</strain>
    </source>
</reference>
<dbReference type="GeneID" id="70129027"/>
<comment type="caution">
    <text evidence="1">The sequence shown here is derived from an EMBL/GenBank/DDBJ whole genome shotgun (WGS) entry which is preliminary data.</text>
</comment>
<evidence type="ECO:0000313" key="1">
    <source>
        <dbReference type="EMBL" id="KAH6652557.1"/>
    </source>
</evidence>